<evidence type="ECO:0000256" key="4">
    <source>
        <dbReference type="ARBA" id="ARBA00023295"/>
    </source>
</evidence>
<comment type="caution">
    <text evidence="7">The sequence shown here is derived from an EMBL/GenBank/DDBJ whole genome shotgun (WGS) entry which is preliminary data.</text>
</comment>
<accession>A0ABP9X594</accession>
<dbReference type="InterPro" id="IPR003961">
    <property type="entry name" value="FN3_dom"/>
</dbReference>
<dbReference type="InterPro" id="IPR017853">
    <property type="entry name" value="GH"/>
</dbReference>
<dbReference type="EMBL" id="BAABRU010000020">
    <property type="protein sequence ID" value="GAA5530570.1"/>
    <property type="molecule type" value="Genomic_DNA"/>
</dbReference>
<keyword evidence="8" id="KW-1185">Reference proteome</keyword>
<dbReference type="CDD" id="cd11338">
    <property type="entry name" value="AmyAc_CMD"/>
    <property type="match status" value="1"/>
</dbReference>
<dbReference type="PANTHER" id="PTHR10357">
    <property type="entry name" value="ALPHA-AMYLASE FAMILY MEMBER"/>
    <property type="match status" value="1"/>
</dbReference>
<proteinExistence type="predicted"/>
<dbReference type="InterPro" id="IPR013784">
    <property type="entry name" value="Carb-bd-like_fold"/>
</dbReference>
<dbReference type="InterPro" id="IPR004185">
    <property type="entry name" value="Glyco_hydro_13_lg-like_dom"/>
</dbReference>
<dbReference type="SUPFAM" id="SSF51011">
    <property type="entry name" value="Glycosyl hydrolase domain"/>
    <property type="match status" value="1"/>
</dbReference>
<dbReference type="InterPro" id="IPR013783">
    <property type="entry name" value="Ig-like_fold"/>
</dbReference>
<dbReference type="InterPro" id="IPR014756">
    <property type="entry name" value="Ig_E-set"/>
</dbReference>
<dbReference type="InterPro" id="IPR013780">
    <property type="entry name" value="Glyco_hydro_b"/>
</dbReference>
<dbReference type="Pfam" id="PF00128">
    <property type="entry name" value="Alpha-amylase"/>
    <property type="match status" value="1"/>
</dbReference>
<dbReference type="SUPFAM" id="SSF49452">
    <property type="entry name" value="Starch-binding domain-like"/>
    <property type="match status" value="1"/>
</dbReference>
<dbReference type="Gene3D" id="3.20.20.80">
    <property type="entry name" value="Glycosidases"/>
    <property type="match status" value="1"/>
</dbReference>
<organism evidence="7 8">
    <name type="scientific">Herpetosiphon gulosus</name>
    <dbReference type="NCBI Taxonomy" id="1973496"/>
    <lineage>
        <taxon>Bacteria</taxon>
        <taxon>Bacillati</taxon>
        <taxon>Chloroflexota</taxon>
        <taxon>Chloroflexia</taxon>
        <taxon>Herpetosiphonales</taxon>
        <taxon>Herpetosiphonaceae</taxon>
        <taxon>Herpetosiphon</taxon>
    </lineage>
</organism>
<dbReference type="InterPro" id="IPR036116">
    <property type="entry name" value="FN3_sf"/>
</dbReference>
<dbReference type="Pfam" id="PF02903">
    <property type="entry name" value="Alpha-amylase_N"/>
    <property type="match status" value="1"/>
</dbReference>
<evidence type="ECO:0000259" key="5">
    <source>
        <dbReference type="PROSITE" id="PS50853"/>
    </source>
</evidence>
<evidence type="ECO:0000256" key="2">
    <source>
        <dbReference type="ARBA" id="ARBA00022801"/>
    </source>
</evidence>
<dbReference type="InterPro" id="IPR054409">
    <property type="entry name" value="X25_BaPul-like"/>
</dbReference>
<keyword evidence="2" id="KW-0378">Hydrolase</keyword>
<dbReference type="Gene3D" id="2.60.40.10">
    <property type="entry name" value="Immunoglobulins"/>
    <property type="match status" value="8"/>
</dbReference>
<dbReference type="SMART" id="SM00060">
    <property type="entry name" value="FN3"/>
    <property type="match status" value="2"/>
</dbReference>
<dbReference type="Gene3D" id="3.90.400.10">
    <property type="entry name" value="Oligo-1,6-glucosidase, Domain 2"/>
    <property type="match status" value="1"/>
</dbReference>
<evidence type="ECO:0000313" key="8">
    <source>
        <dbReference type="Proteomes" id="UP001428290"/>
    </source>
</evidence>
<dbReference type="SUPFAM" id="SSF49265">
    <property type="entry name" value="Fibronectin type III"/>
    <property type="match status" value="2"/>
</dbReference>
<keyword evidence="3" id="KW-0106">Calcium</keyword>
<dbReference type="InterPro" id="IPR032812">
    <property type="entry name" value="SbsA_Ig"/>
</dbReference>
<sequence>MRDTAHRRSLISRVLLIIMLLSLMIPTFSQQTPVVAAQPAPFDLALNQAPTIANAQVNWCFAGGFQGWDNAATPANDEGLAGDLVAGDGIYSLDVEIATAGRSEWKAVVCGDWGNSVPAGPNAWMNTTQANQTVKLTLDTNNYSGNAGNHGVPSNNIIHAYDSDFANWTAVGSFQSTAWVNNDPTTAMTNIGNGWYYLAYSVPAAGTYEGKVVHTGDWTTQYTGVGRAADQGNISFTTTQANQMVVFLLDINTSRLTIRPQTTGNAGPWCAPGTYQTPQWQEAGNPLVDNGTQGDLVSGDGVFSLDVVIPTAGTYEWKVNACNWATAFPPANAWIYTDQPNQTVKLLFDSNNHAADNGWDLLPTQNVVNALDAADDFTVVGAFQGWSNNNPATQMTQIAPNQYVLRYTIAAPGDYAAKFTRTGSWVEQYNAQGRVFDANDPAPIGFTTVNLNETVVFYLDNRTGRWAITPQGDGETPDPLPCDGVISRNAIEHQSRESLYRVPFGAAPLNQAVTLRLRTAAHDINQARIRLYYTANNGQNIQRMTKVASDETYDYWEYTVPAQTELGVIYYRFILDDCGLTLFYEDDNRFDGGLGEVVNVSADRSWNIYIYDPAFTTPEWAQNATIYQIFVERFRNGDPSNDPTGVATDTTYPGRGWFYPTERGHRFPVTPWNSIVPDPEPFTDQNNPWWSTYSSTMYGGDLNGVQEQLDYLQDLGVTTLYLNPIFDSPSNHKYDGRDYRNVDEAFGGQQAFDDLVADAHGRGMTVVLDGVPNHVSSDSPFFDRFGRHAEVGACESITSPYRTWFFFEPAAEPGTGVCAGDTNYRGWFGVATLPQINTNHPEVMAYWFGTPGGNPNLDSNTASYWVDGTNKADGWRIDVVPDVIGVNPTFFETWRDVMKAANPDAVLYSETWSEGDVRDRVLGDEFDSTMNYRYRRAVLGFLRDTRWVDNDGGQEIDPLLPSQFVNSFETIREDYPEPAYNAAMNLIDSHDTNRAVHVLNELGFTGTGYDRQPVDNFVDARHRLSLVAALQMTLPGAPTIYYGDEVGLTGYGFDVPRDDPYNRQPYPWTDEAGYNSLPEWRKADTNLLATYQRLGQLRRDYSYLRTGSFDVMTADDANKVLAYGRKDENGAAIVVFNRDSQAHSIELNLAGYVPTGTVLTRTMPLTQTGLLPATDVTTYTFSVAPQSVGIWLTPDSVDMSAPAAPTNLQVTNQLSQSIELGWNNVATAESYNIYRSIVSGGGYELVGNTTSTNFSNADLTPGQRYYYIVKAVRNGLESDGSNEVSGLPAYVINWSNLQFPTTINHTISITNPTTNIYGRVYIEGVTSEAGATPSLLAEVGYGPDGSQPSAASWTWFAANFNVQDGNNDEFVGNLLPNSIGTFDVAYRYSTDGGTTWIYADLDGSDNGYSPAQAASLIVAASSDTTAPTAPLNLREVRRSAAQIVIGWDVSSSNDTYRYDVYRDGDAIASVLHPTTVFTDTEVTAGITYTYQLKALDGSFNQSEFSNSVDIRAEQRVIDVTFRVKVPVETPTNESVYVAGNDGTVFNGAWTANGQIMQRVLTDTWEFNKQILEGTALEYKYTRGAWERVESWGTIEGFNNRRVTIEYGNNGHFVVDDTDTNWGTGDDNRKAVQAWRDPLVSSSSIANNAVDVAPTIQPSITWSQVVTATTPISQVLVLTNAQNQPIAGTVVATSPTTFSFIPAAPLPNGTYTLTAFNVRRVIGDPSPMQQRYVVRFTVGRKIFLPMVGRSN</sequence>
<protein>
    <recommendedName>
        <fullName evidence="9">Alpha-amylase</fullName>
    </recommendedName>
</protein>
<dbReference type="PROSITE" id="PS51166">
    <property type="entry name" value="CBM20"/>
    <property type="match status" value="1"/>
</dbReference>
<dbReference type="SMART" id="SM00642">
    <property type="entry name" value="Aamy"/>
    <property type="match status" value="1"/>
</dbReference>
<dbReference type="InterPro" id="IPR002044">
    <property type="entry name" value="CBM20"/>
</dbReference>
<dbReference type="InterPro" id="IPR006047">
    <property type="entry name" value="GH13_cat_dom"/>
</dbReference>
<evidence type="ECO:0000256" key="1">
    <source>
        <dbReference type="ARBA" id="ARBA00022729"/>
    </source>
</evidence>
<dbReference type="PROSITE" id="PS50853">
    <property type="entry name" value="FN3"/>
    <property type="match status" value="1"/>
</dbReference>
<dbReference type="Pfam" id="PF00041">
    <property type="entry name" value="fn3"/>
    <property type="match status" value="1"/>
</dbReference>
<dbReference type="PANTHER" id="PTHR10357:SF210">
    <property type="entry name" value="MALTODEXTRIN GLUCOSIDASE"/>
    <property type="match status" value="1"/>
</dbReference>
<evidence type="ECO:0000256" key="3">
    <source>
        <dbReference type="ARBA" id="ARBA00022837"/>
    </source>
</evidence>
<name>A0ABP9X594_9CHLR</name>
<keyword evidence="1" id="KW-0732">Signal</keyword>
<gene>
    <name evidence="7" type="ORF">Hgul01_04390</name>
</gene>
<dbReference type="NCBIfam" id="NF041940">
    <property type="entry name" value="choice_anch_X"/>
    <property type="match status" value="2"/>
</dbReference>
<evidence type="ECO:0000313" key="7">
    <source>
        <dbReference type="EMBL" id="GAA5530570.1"/>
    </source>
</evidence>
<keyword evidence="4" id="KW-0326">Glycosidase</keyword>
<dbReference type="SUPFAM" id="SSF81296">
    <property type="entry name" value="E set domains"/>
    <property type="match status" value="1"/>
</dbReference>
<evidence type="ECO:0008006" key="9">
    <source>
        <dbReference type="Google" id="ProtNLM"/>
    </source>
</evidence>
<dbReference type="CDD" id="cd02857">
    <property type="entry name" value="E_set_CDase_PDE_N"/>
    <property type="match status" value="1"/>
</dbReference>
<dbReference type="Pfam" id="PF13205">
    <property type="entry name" value="Big_5"/>
    <property type="match status" value="1"/>
</dbReference>
<dbReference type="InterPro" id="IPR045857">
    <property type="entry name" value="O16G_dom_2"/>
</dbReference>
<dbReference type="RefSeq" id="WP_345724171.1">
    <property type="nucleotide sequence ID" value="NZ_BAABRU010000020.1"/>
</dbReference>
<feature type="domain" description="CBM20" evidence="6">
    <location>
        <begin position="1511"/>
        <end position="1623"/>
    </location>
</feature>
<dbReference type="SUPFAM" id="SSF51445">
    <property type="entry name" value="(Trans)glycosidases"/>
    <property type="match status" value="1"/>
</dbReference>
<feature type="domain" description="Fibronectin type-III" evidence="5">
    <location>
        <begin position="1204"/>
        <end position="1291"/>
    </location>
</feature>
<dbReference type="CDD" id="cd00063">
    <property type="entry name" value="FN3"/>
    <property type="match status" value="1"/>
</dbReference>
<reference evidence="7 8" key="1">
    <citation type="submission" date="2024-02" db="EMBL/GenBank/DDBJ databases">
        <title>Herpetosiphon gulosus NBRC 112829.</title>
        <authorList>
            <person name="Ichikawa N."/>
            <person name="Katano-Makiyama Y."/>
            <person name="Hidaka K."/>
        </authorList>
    </citation>
    <scope>NUCLEOTIDE SEQUENCE [LARGE SCALE GENOMIC DNA]</scope>
    <source>
        <strain evidence="7 8">NBRC 112829</strain>
    </source>
</reference>
<dbReference type="Proteomes" id="UP001428290">
    <property type="component" value="Unassembled WGS sequence"/>
</dbReference>
<dbReference type="Gene3D" id="2.60.40.1180">
    <property type="entry name" value="Golgi alpha-mannosidase II"/>
    <property type="match status" value="1"/>
</dbReference>
<evidence type="ECO:0000259" key="6">
    <source>
        <dbReference type="PROSITE" id="PS51166"/>
    </source>
</evidence>
<dbReference type="Pfam" id="PF22058">
    <property type="entry name" value="X25_BaPul_like"/>
    <property type="match status" value="1"/>
</dbReference>